<dbReference type="PANTHER" id="PTHR15868:SF0">
    <property type="entry name" value="SIMILAR TO RIKEN CDNA 6430571L13 GENE_ SIMILAR TO G20 PROTEIN"/>
    <property type="match status" value="1"/>
</dbReference>
<organism evidence="2 3">
    <name type="scientific">Acanthosepion pharaonis</name>
    <name type="common">Pharaoh cuttlefish</name>
    <name type="synonym">Sepia pharaonis</name>
    <dbReference type="NCBI Taxonomy" id="158019"/>
    <lineage>
        <taxon>Eukaryota</taxon>
        <taxon>Metazoa</taxon>
        <taxon>Spiralia</taxon>
        <taxon>Lophotrochozoa</taxon>
        <taxon>Mollusca</taxon>
        <taxon>Cephalopoda</taxon>
        <taxon>Coleoidea</taxon>
        <taxon>Decapodiformes</taxon>
        <taxon>Sepiida</taxon>
        <taxon>Sepiina</taxon>
        <taxon>Sepiidae</taxon>
        <taxon>Acanthosepion</taxon>
    </lineage>
</organism>
<dbReference type="EMBL" id="CAHIKZ030001835">
    <property type="protein sequence ID" value="CAE1275456.1"/>
    <property type="molecule type" value="Genomic_DNA"/>
</dbReference>
<feature type="transmembrane region" description="Helical" evidence="1">
    <location>
        <begin position="107"/>
        <end position="131"/>
    </location>
</feature>
<keyword evidence="1" id="KW-0472">Membrane</keyword>
<name>A0A812CT15_ACAPH</name>
<evidence type="ECO:0000313" key="3">
    <source>
        <dbReference type="Proteomes" id="UP000597762"/>
    </source>
</evidence>
<dbReference type="AlphaFoldDB" id="A0A812CT15"/>
<sequence length="197" mass="22021">MSAVVDNKPDKSTRLSLSQQDITTSLFKDVMPERSPAIQLDMINMSVRLGKHQAPMVHANTPPTHYHVYKESGASTSMLATFHATSTAPTTLTTSTTSPEMEGKHTWAYILVPLGAIVFLGIVIFVIVVILKKNRLDKLRHHLMPLYSFDPAAVDEDQDWECELLDGDKEQHVALRSESPSFRHAPKLKFSTDHSEL</sequence>
<dbReference type="Proteomes" id="UP000597762">
    <property type="component" value="Unassembled WGS sequence"/>
</dbReference>
<keyword evidence="1" id="KW-0812">Transmembrane</keyword>
<gene>
    <name evidence="2" type="ORF">SPHA_39483</name>
</gene>
<reference evidence="2" key="1">
    <citation type="submission" date="2021-01" db="EMBL/GenBank/DDBJ databases">
        <authorList>
            <person name="Li R."/>
            <person name="Bekaert M."/>
        </authorList>
    </citation>
    <scope>NUCLEOTIDE SEQUENCE</scope>
    <source>
        <strain evidence="2">Farmed</strain>
    </source>
</reference>
<proteinExistence type="predicted"/>
<comment type="caution">
    <text evidence="2">The sequence shown here is derived from an EMBL/GenBank/DDBJ whole genome shotgun (WGS) entry which is preliminary data.</text>
</comment>
<accession>A0A812CT15</accession>
<dbReference type="PANTHER" id="PTHR15868">
    <property type="entry name" value="SIMILAR TO RIKEN CDNA 6430571L13 GENE, SIMILAR TO G20 PROTEIN"/>
    <property type="match status" value="1"/>
</dbReference>
<keyword evidence="1" id="KW-1133">Transmembrane helix</keyword>
<dbReference type="OrthoDB" id="6381603at2759"/>
<keyword evidence="3" id="KW-1185">Reference proteome</keyword>
<dbReference type="InterPro" id="IPR042351">
    <property type="entry name" value="C3orf18-like"/>
</dbReference>
<evidence type="ECO:0000256" key="1">
    <source>
        <dbReference type="SAM" id="Phobius"/>
    </source>
</evidence>
<evidence type="ECO:0000313" key="2">
    <source>
        <dbReference type="EMBL" id="CAE1275456.1"/>
    </source>
</evidence>
<protein>
    <submittedName>
        <fullName evidence="2">Uncharacterized protein</fullName>
    </submittedName>
</protein>